<name>A0ABR0TK22_AURPU</name>
<dbReference type="PANTHER" id="PTHR43606">
    <property type="entry name" value="PHOSPHATASE, PUTATIVE (AFU_ORTHOLOGUE AFUA_6G08710)-RELATED"/>
    <property type="match status" value="1"/>
</dbReference>
<dbReference type="Pfam" id="PF09423">
    <property type="entry name" value="PhoD"/>
    <property type="match status" value="1"/>
</dbReference>
<dbReference type="PANTHER" id="PTHR43606:SF2">
    <property type="entry name" value="ALKALINE PHOSPHATASE FAMILY PROTEIN (AFU_ORTHOLOGUE AFUA_5G03860)"/>
    <property type="match status" value="1"/>
</dbReference>
<feature type="domain" description="PhoD-like phosphatase metallophosphatase" evidence="1">
    <location>
        <begin position="231"/>
        <end position="495"/>
    </location>
</feature>
<comment type="caution">
    <text evidence="2">The sequence shown here is derived from an EMBL/GenBank/DDBJ whole genome shotgun (WGS) entry which is preliminary data.</text>
</comment>
<dbReference type="InterPro" id="IPR038607">
    <property type="entry name" value="PhoD-like_sf"/>
</dbReference>
<dbReference type="CDD" id="cd07389">
    <property type="entry name" value="MPP_PhoD"/>
    <property type="match status" value="1"/>
</dbReference>
<sequence length="532" mass="60796">MDYVHDIVSAISSWSLRLLVYYFTRWLPLGPRCLPMIYNTFIVFLAAALSQRYLPSESSAPSNRFTSILLCCSGTGRGSAFIPNLIINACFLLGALDFVYRARILDFGDDLTFSRVGYVDDRSAKIVLRMPEFAAVSLDFRPEGAEHWTQASVRQFSNVTDFVEIVLLSDLTENTAYEYRTNTSLGGSFRTAAQYPKQWSMVSSSCISPGFPYNPVGHSLEIPGLKHLSRYLQSRSIDFMLFLGDFIYIDLPVPQQQKNIDYRRAYRRVYASPSWTPALQSLPFVHTYDDHEFENDWASNTTGIFWDAIETFQNYQGNANPHSDLNDSYYIFKRGDVNFFVMDARRYRSSPEVTDGPKKTMLGDKQLANLQHWLAISQGLKVVVSSVPFTRNWRGPESVDSWAGYLHERQKILEAMWDTQGVIIISGDRHEHATTEFPSPDGKNRVIEFSTSPLSQFYQPFERMYQQVEDTDIAIHSHPWGISKFGAFHFDTSQESEWTIEFELIVDGARAWSKVVTFSQNWSGLRIGLDSA</sequence>
<reference evidence="2 3" key="1">
    <citation type="submission" date="2023-11" db="EMBL/GenBank/DDBJ databases">
        <title>Draft genome sequence and annotation of the polyextremotolerant black yeast-like fungus Aureobasidium pullulans NRRL 62042.</title>
        <authorList>
            <person name="Dielentheis-Frenken M.R.E."/>
            <person name="Wibberg D."/>
            <person name="Blank L.M."/>
            <person name="Tiso T."/>
        </authorList>
    </citation>
    <scope>NUCLEOTIDE SEQUENCE [LARGE SCALE GENOMIC DNA]</scope>
    <source>
        <strain evidence="2 3">NRRL 62042</strain>
    </source>
</reference>
<proteinExistence type="predicted"/>
<dbReference type="Gene3D" id="3.60.21.70">
    <property type="entry name" value="PhoD-like phosphatase"/>
    <property type="match status" value="1"/>
</dbReference>
<dbReference type="Proteomes" id="UP001341245">
    <property type="component" value="Unassembled WGS sequence"/>
</dbReference>
<protein>
    <recommendedName>
        <fullName evidence="1">PhoD-like phosphatase metallophosphatase domain-containing protein</fullName>
    </recommendedName>
</protein>
<accession>A0ABR0TK22</accession>
<evidence type="ECO:0000259" key="1">
    <source>
        <dbReference type="Pfam" id="PF09423"/>
    </source>
</evidence>
<dbReference type="InterPro" id="IPR018946">
    <property type="entry name" value="PhoD-like_MPP"/>
</dbReference>
<organism evidence="2 3">
    <name type="scientific">Aureobasidium pullulans</name>
    <name type="common">Black yeast</name>
    <name type="synonym">Pullularia pullulans</name>
    <dbReference type="NCBI Taxonomy" id="5580"/>
    <lineage>
        <taxon>Eukaryota</taxon>
        <taxon>Fungi</taxon>
        <taxon>Dikarya</taxon>
        <taxon>Ascomycota</taxon>
        <taxon>Pezizomycotina</taxon>
        <taxon>Dothideomycetes</taxon>
        <taxon>Dothideomycetidae</taxon>
        <taxon>Dothideales</taxon>
        <taxon>Saccotheciaceae</taxon>
        <taxon>Aureobasidium</taxon>
    </lineage>
</organism>
<evidence type="ECO:0000313" key="2">
    <source>
        <dbReference type="EMBL" id="KAK6004803.1"/>
    </source>
</evidence>
<dbReference type="EMBL" id="JASGXD010000007">
    <property type="protein sequence ID" value="KAK6004803.1"/>
    <property type="molecule type" value="Genomic_DNA"/>
</dbReference>
<dbReference type="InterPro" id="IPR029052">
    <property type="entry name" value="Metallo-depent_PP-like"/>
</dbReference>
<evidence type="ECO:0000313" key="3">
    <source>
        <dbReference type="Proteomes" id="UP001341245"/>
    </source>
</evidence>
<dbReference type="InterPro" id="IPR052900">
    <property type="entry name" value="Phospholipid_Metab_Enz"/>
</dbReference>
<gene>
    <name evidence="2" type="ORF">QM012_008665</name>
</gene>
<keyword evidence="3" id="KW-1185">Reference proteome</keyword>
<dbReference type="SUPFAM" id="SSF56300">
    <property type="entry name" value="Metallo-dependent phosphatases"/>
    <property type="match status" value="1"/>
</dbReference>